<evidence type="ECO:0000313" key="4">
    <source>
        <dbReference type="Proteomes" id="UP001441944"/>
    </source>
</evidence>
<gene>
    <name evidence="3" type="ORF">NBRC116598_16370</name>
</gene>
<dbReference type="RefSeq" id="WP_295453170.1">
    <property type="nucleotide sequence ID" value="NZ_BAABWU010000005.1"/>
</dbReference>
<dbReference type="Proteomes" id="UP001441944">
    <property type="component" value="Unassembled WGS sequence"/>
</dbReference>
<evidence type="ECO:0000256" key="2">
    <source>
        <dbReference type="SAM" id="MobiDB-lite"/>
    </source>
</evidence>
<feature type="region of interest" description="Disordered" evidence="2">
    <location>
        <begin position="71"/>
        <end position="102"/>
    </location>
</feature>
<evidence type="ECO:0000313" key="3">
    <source>
        <dbReference type="EMBL" id="GAA6196193.1"/>
    </source>
</evidence>
<proteinExistence type="predicted"/>
<reference evidence="3 4" key="1">
    <citation type="submission" date="2024-04" db="EMBL/GenBank/DDBJ databases">
        <title>Draft genome sequence of Pseudophaeobacter arcticus NBRC 116598.</title>
        <authorList>
            <person name="Miyakawa T."/>
            <person name="Kusuya Y."/>
            <person name="Miura T."/>
        </authorList>
    </citation>
    <scope>NUCLEOTIDE SEQUENCE [LARGE SCALE GENOMIC DNA]</scope>
    <source>
        <strain evidence="3 4">SU-CL00105</strain>
    </source>
</reference>
<evidence type="ECO:0000256" key="1">
    <source>
        <dbReference type="SAM" id="Coils"/>
    </source>
</evidence>
<organism evidence="3 4">
    <name type="scientific">Pseudophaeobacter arcticus</name>
    <dbReference type="NCBI Taxonomy" id="385492"/>
    <lineage>
        <taxon>Bacteria</taxon>
        <taxon>Pseudomonadati</taxon>
        <taxon>Pseudomonadota</taxon>
        <taxon>Alphaproteobacteria</taxon>
        <taxon>Rhodobacterales</taxon>
        <taxon>Paracoccaceae</taxon>
        <taxon>Pseudophaeobacter</taxon>
    </lineage>
</organism>
<dbReference type="InterPro" id="IPR021270">
    <property type="entry name" value="DUF2849"/>
</dbReference>
<feature type="coiled-coil region" evidence="1">
    <location>
        <begin position="33"/>
        <end position="60"/>
    </location>
</feature>
<protein>
    <submittedName>
        <fullName evidence="3">DUF2849 domain-containing protein</fullName>
    </submittedName>
</protein>
<keyword evidence="4" id="KW-1185">Reference proteome</keyword>
<comment type="caution">
    <text evidence="3">The sequence shown here is derived from an EMBL/GenBank/DDBJ whole genome shotgun (WGS) entry which is preliminary data.</text>
</comment>
<name>A0ABQ0AK18_9RHOB</name>
<keyword evidence="1" id="KW-0175">Coiled coil</keyword>
<accession>A0ABQ0AK18</accession>
<sequence>MARPFTPKVITANDLLEGDVIYFQADNSWTRDLAQAELIVDEAEAQLRLLEAEKQNIRIVGAYLADAKAGPNGPEPVHFREDFRRKGPSNYSHGKQEAAAHV</sequence>
<dbReference type="EMBL" id="BAABWU010000005">
    <property type="protein sequence ID" value="GAA6196193.1"/>
    <property type="molecule type" value="Genomic_DNA"/>
</dbReference>
<dbReference type="Pfam" id="PF11011">
    <property type="entry name" value="DUF2849"/>
    <property type="match status" value="1"/>
</dbReference>